<keyword evidence="5" id="KW-0004">4Fe-4S</keyword>
<dbReference type="Pfam" id="PF03167">
    <property type="entry name" value="UDG"/>
    <property type="match status" value="1"/>
</dbReference>
<dbReference type="EMBL" id="JBHUFA010000001">
    <property type="protein sequence ID" value="MFD1695231.1"/>
    <property type="molecule type" value="Genomic_DNA"/>
</dbReference>
<comment type="similarity">
    <text evidence="2">Belongs to the uracil-DNA glycosylase (UDG) superfamily. Type 4 (UDGa) family.</text>
</comment>
<dbReference type="RefSeq" id="WP_149891015.1">
    <property type="nucleotide sequence ID" value="NZ_JBHUFA010000001.1"/>
</dbReference>
<keyword evidence="15" id="KW-1185">Reference proteome</keyword>
<dbReference type="Proteomes" id="UP001597327">
    <property type="component" value="Unassembled WGS sequence"/>
</dbReference>
<evidence type="ECO:0000256" key="5">
    <source>
        <dbReference type="ARBA" id="ARBA00022485"/>
    </source>
</evidence>
<dbReference type="EC" id="3.2.2.27" evidence="3"/>
<evidence type="ECO:0000313" key="15">
    <source>
        <dbReference type="Proteomes" id="UP001597327"/>
    </source>
</evidence>
<dbReference type="SUPFAM" id="SSF52141">
    <property type="entry name" value="Uracil-DNA glycosylase-like"/>
    <property type="match status" value="1"/>
</dbReference>
<protein>
    <recommendedName>
        <fullName evidence="4">Type-4 uracil-DNA glycosylase</fullName>
        <ecNumber evidence="3">3.2.2.27</ecNumber>
    </recommendedName>
</protein>
<feature type="compositionally biased region" description="Low complexity" evidence="12">
    <location>
        <begin position="114"/>
        <end position="124"/>
    </location>
</feature>
<reference evidence="15" key="1">
    <citation type="journal article" date="2019" name="Int. J. Syst. Evol. Microbiol.">
        <title>The Global Catalogue of Microorganisms (GCM) 10K type strain sequencing project: providing services to taxonomists for standard genome sequencing and annotation.</title>
        <authorList>
            <consortium name="The Broad Institute Genomics Platform"/>
            <consortium name="The Broad Institute Genome Sequencing Center for Infectious Disease"/>
            <person name="Wu L."/>
            <person name="Ma J."/>
        </authorList>
    </citation>
    <scope>NUCLEOTIDE SEQUENCE [LARGE SCALE GENOMIC DNA]</scope>
    <source>
        <strain evidence="15">JCM 3369</strain>
    </source>
</reference>
<keyword evidence="10" id="KW-0411">Iron-sulfur</keyword>
<dbReference type="InterPro" id="IPR005122">
    <property type="entry name" value="Uracil-DNA_glycosylase-like"/>
</dbReference>
<comment type="caution">
    <text evidence="14">The sequence shown here is derived from an EMBL/GenBank/DDBJ whole genome shotgun (WGS) entry which is preliminary data.</text>
</comment>
<dbReference type="CDD" id="cd10030">
    <property type="entry name" value="UDG-F4_TTUDGA_SPO1dp_like"/>
    <property type="match status" value="1"/>
</dbReference>
<evidence type="ECO:0000256" key="11">
    <source>
        <dbReference type="ARBA" id="ARBA00023204"/>
    </source>
</evidence>
<evidence type="ECO:0000256" key="9">
    <source>
        <dbReference type="ARBA" id="ARBA00023004"/>
    </source>
</evidence>
<dbReference type="PANTHER" id="PTHR33693">
    <property type="entry name" value="TYPE-5 URACIL-DNA GLYCOSYLASE"/>
    <property type="match status" value="1"/>
</dbReference>
<organism evidence="14 15">
    <name type="scientific">Roseibium aestuarii</name>
    <dbReference type="NCBI Taxonomy" id="2600299"/>
    <lineage>
        <taxon>Bacteria</taxon>
        <taxon>Pseudomonadati</taxon>
        <taxon>Pseudomonadota</taxon>
        <taxon>Alphaproteobacteria</taxon>
        <taxon>Hyphomicrobiales</taxon>
        <taxon>Stappiaceae</taxon>
        <taxon>Roseibium</taxon>
    </lineage>
</organism>
<gene>
    <name evidence="14" type="ORF">ACFSC7_06860</name>
</gene>
<dbReference type="SMART" id="SM00987">
    <property type="entry name" value="UreE_C"/>
    <property type="match status" value="1"/>
</dbReference>
<dbReference type="InterPro" id="IPR005273">
    <property type="entry name" value="Ura-DNA_glyco_family4"/>
</dbReference>
<accession>A0ABW4JUK4</accession>
<keyword evidence="6" id="KW-0479">Metal-binding</keyword>
<keyword evidence="8" id="KW-0378">Hydrolase</keyword>
<evidence type="ECO:0000256" key="6">
    <source>
        <dbReference type="ARBA" id="ARBA00022723"/>
    </source>
</evidence>
<evidence type="ECO:0000256" key="10">
    <source>
        <dbReference type="ARBA" id="ARBA00023014"/>
    </source>
</evidence>
<dbReference type="PANTHER" id="PTHR33693:SF1">
    <property type="entry name" value="TYPE-4 URACIL-DNA GLYCOSYLASE"/>
    <property type="match status" value="1"/>
</dbReference>
<keyword evidence="9" id="KW-0408">Iron</keyword>
<evidence type="ECO:0000256" key="12">
    <source>
        <dbReference type="SAM" id="MobiDB-lite"/>
    </source>
</evidence>
<evidence type="ECO:0000256" key="7">
    <source>
        <dbReference type="ARBA" id="ARBA00022763"/>
    </source>
</evidence>
<feature type="region of interest" description="Disordered" evidence="12">
    <location>
        <begin position="47"/>
        <end position="124"/>
    </location>
</feature>
<keyword evidence="7" id="KW-0227">DNA damage</keyword>
<evidence type="ECO:0000256" key="8">
    <source>
        <dbReference type="ARBA" id="ARBA00022801"/>
    </source>
</evidence>
<evidence type="ECO:0000313" key="14">
    <source>
        <dbReference type="EMBL" id="MFD1695231.1"/>
    </source>
</evidence>
<evidence type="ECO:0000256" key="3">
    <source>
        <dbReference type="ARBA" id="ARBA00012030"/>
    </source>
</evidence>
<sequence length="328" mass="35443">MHTDPQFARHLEALLEFHLEAGVDCLVGDAPLDWVQRSVELAAAQRQARDAGPAVHARSAPRSNTPMAPGNQPNVPQAGSVNGQMDPAAAGQGGGRSFPTRPVPPAPQSATILPGPGAAPAVPTAETIRSASDLARSCATLDDLRVRLAAFDGCNLRLTAKSLVFGEGNPEARVMLVGEAPGRDEDQIGRPFVGRSGALLDRMLAAIGQERGSVYLANVVPWRPPGDRTPTPQEVELCKPFVLRQIELVRPQVLIFLGVATAKTLIGTTESIRRLRGRWIPWTHEGREMQCLATYHPDFLLRNPNEKRSAWSDFLALRQVLSPPQQTL</sequence>
<comment type="catalytic activity">
    <reaction evidence="1">
        <text>Hydrolyzes single-stranded DNA or mismatched double-stranded DNA and polynucleotides, releasing free uracil.</text>
        <dbReference type="EC" id="3.2.2.27"/>
    </reaction>
</comment>
<evidence type="ECO:0000256" key="4">
    <source>
        <dbReference type="ARBA" id="ARBA00019403"/>
    </source>
</evidence>
<evidence type="ECO:0000256" key="2">
    <source>
        <dbReference type="ARBA" id="ARBA00006521"/>
    </source>
</evidence>
<dbReference type="InterPro" id="IPR051536">
    <property type="entry name" value="UDG_Type-4/5"/>
</dbReference>
<dbReference type="NCBIfam" id="TIGR00758">
    <property type="entry name" value="UDG_fam4"/>
    <property type="match status" value="1"/>
</dbReference>
<dbReference type="SMART" id="SM00986">
    <property type="entry name" value="UDG"/>
    <property type="match status" value="1"/>
</dbReference>
<feature type="domain" description="Uracil-DNA glycosylase-like" evidence="13">
    <location>
        <begin position="165"/>
        <end position="315"/>
    </location>
</feature>
<name>A0ABW4JUK4_9HYPH</name>
<proteinExistence type="inferred from homology"/>
<dbReference type="InterPro" id="IPR036895">
    <property type="entry name" value="Uracil-DNA_glycosylase-like_sf"/>
</dbReference>
<evidence type="ECO:0000256" key="1">
    <source>
        <dbReference type="ARBA" id="ARBA00001400"/>
    </source>
</evidence>
<dbReference type="Gene3D" id="3.40.470.10">
    <property type="entry name" value="Uracil-DNA glycosylase-like domain"/>
    <property type="match status" value="1"/>
</dbReference>
<evidence type="ECO:0000259" key="13">
    <source>
        <dbReference type="SMART" id="SM00986"/>
    </source>
</evidence>
<feature type="compositionally biased region" description="Polar residues" evidence="12">
    <location>
        <begin position="61"/>
        <end position="83"/>
    </location>
</feature>
<keyword evidence="11" id="KW-0234">DNA repair</keyword>